<proteinExistence type="predicted"/>
<sequence>MAGRGRATFSIFASVDCDEDSVPVNDVDRRLMSHGSFVGSFPWQTSAVGPREEWSAVLSTYYSMVMAAPFPAMLCYGPDLIMLYNAEFSRTVGLDDSMYFGQAFSDVWSESDLSVELFEGITTCMTTGTAVVKQNLLNFVSHLNPDGDQQYYSGLSKRETYFSWTMTPISEADGTVAGAFVTARETTDAVLYERRMQALKELYDATGSAEILPVLFTQSVSVLRKHCAEDIALFGLYTCDTTNDKVIRYRCGFGLRQNPEKITFDPNPALFEQAILDTSSSAVYITAKADAFRNYIEYDPTRGWSDEISELIFLPAMRDNNAVVGVAVIGLNPRRDFDEPYELFLELLGRQLATGIDSLRHIEETSDKLSWEVAVSLRKREELEGLLMEKTKQLKISEGRFSRMAKILPAGIFLASAEGEIIYANEAWYKLSNLPKENNPSFWIKSVHPGDRSLVRDSWRRAMQGKEERIEFRWARRRGEATTVERWCDSAVSAEVDPDTGKITHLTGVWSDITERKQAEALQRQRADDAVERRRQQEYFIDAISHEMRNPLSAIIQSVDVVSEKVDSVALSLKEIQIEQDKLAEPVKELEESSDCLDTIQLCTSHMRRIITDTINLSKMESGLFPINPENCQPLEVAKEVMKMYENELKSLSITHSIEVGDNFRALGIEVVKMDPRRISQILINLVSNAMKVLTASERKHITVKLDASLSKPILQFHNHTSFYVPQSRHSAASFANAIATSPTKSLLASKNPRVAIKASASTTSLQNPDLSTTGMPTTASVGSSAIPSTAAPPSTLNGSTVSRTTSYAALAAGLSSSPSSVAVNAPQTAAQNEKNTVHIMYVVKDTGSGMDPEQLATAFQRFTSHFTPRTHVNYGGSGLGLFICRKLVESQGGEITAESKTNEGSEFTFYIKAKRVTGSSAPSGVSSAVSSPVAPLSPVPSHAMRMTSVTASSTVEPTEKPEKKASTKIVNPHVGKKILIVEDNLINQKLLQRQLQNAGFVTLIANHGQEALDLVCSGHNPDCCVMDCEMPVMDGVEAVQKIRELESKGDAKAPRLPIIALSANARQVHVDRMAAAGSDRYLTKPFSFMHLIDVVTELLTAGSQADMNKSQ</sequence>
<evidence type="ECO:0000313" key="2">
    <source>
        <dbReference type="Proteomes" id="UP001489719"/>
    </source>
</evidence>
<protein>
    <submittedName>
        <fullName evidence="1">Uncharacterized protein</fullName>
    </submittedName>
</protein>
<dbReference type="EMBL" id="MU970143">
    <property type="protein sequence ID" value="KAK9320151.1"/>
    <property type="molecule type" value="Genomic_DNA"/>
</dbReference>
<evidence type="ECO:0000313" key="1">
    <source>
        <dbReference type="EMBL" id="KAK9320151.1"/>
    </source>
</evidence>
<reference evidence="2" key="1">
    <citation type="journal article" date="2024" name="Front. Bioeng. Biotechnol.">
        <title>Genome-scale model development and genomic sequencing of the oleaginous clade Lipomyces.</title>
        <authorList>
            <person name="Czajka J.J."/>
            <person name="Han Y."/>
            <person name="Kim J."/>
            <person name="Mondo S.J."/>
            <person name="Hofstad B.A."/>
            <person name="Robles A."/>
            <person name="Haridas S."/>
            <person name="Riley R."/>
            <person name="LaButti K."/>
            <person name="Pangilinan J."/>
            <person name="Andreopoulos W."/>
            <person name="Lipzen A."/>
            <person name="Yan J."/>
            <person name="Wang M."/>
            <person name="Ng V."/>
            <person name="Grigoriev I.V."/>
            <person name="Spatafora J.W."/>
            <person name="Magnuson J.K."/>
            <person name="Baker S.E."/>
            <person name="Pomraning K.R."/>
        </authorList>
    </citation>
    <scope>NUCLEOTIDE SEQUENCE [LARGE SCALE GENOMIC DNA]</scope>
    <source>
        <strain evidence="2">CBS 10300</strain>
    </source>
</reference>
<comment type="caution">
    <text evidence="1">The sequence shown here is derived from an EMBL/GenBank/DDBJ whole genome shotgun (WGS) entry which is preliminary data.</text>
</comment>
<gene>
    <name evidence="1" type="ORF">V1517DRAFT_15225</name>
</gene>
<name>A0ACC3THC8_9ASCO</name>
<dbReference type="Proteomes" id="UP001489719">
    <property type="component" value="Unassembled WGS sequence"/>
</dbReference>
<keyword evidence="2" id="KW-1185">Reference proteome</keyword>
<organism evidence="1 2">
    <name type="scientific">Lipomyces orientalis</name>
    <dbReference type="NCBI Taxonomy" id="1233043"/>
    <lineage>
        <taxon>Eukaryota</taxon>
        <taxon>Fungi</taxon>
        <taxon>Dikarya</taxon>
        <taxon>Ascomycota</taxon>
        <taxon>Saccharomycotina</taxon>
        <taxon>Lipomycetes</taxon>
        <taxon>Lipomycetales</taxon>
        <taxon>Lipomycetaceae</taxon>
        <taxon>Lipomyces</taxon>
    </lineage>
</organism>
<accession>A0ACC3THC8</accession>